<protein>
    <submittedName>
        <fullName evidence="1">Uncharacterized protein</fullName>
    </submittedName>
</protein>
<reference evidence="1 2" key="1">
    <citation type="submission" date="2024-01" db="EMBL/GenBank/DDBJ databases">
        <authorList>
            <person name="Allen C."/>
            <person name="Tagirdzhanova G."/>
        </authorList>
    </citation>
    <scope>NUCLEOTIDE SEQUENCE [LARGE SCALE GENOMIC DNA]</scope>
    <source>
        <strain evidence="1 2">CBS 573.63</strain>
    </source>
</reference>
<comment type="caution">
    <text evidence="1">The sequence shown here is derived from an EMBL/GenBank/DDBJ whole genome shotgun (WGS) entry which is preliminary data.</text>
</comment>
<name>A0ABP0E6U5_9PEZI</name>
<keyword evidence="2" id="KW-1185">Reference proteome</keyword>
<gene>
    <name evidence="1" type="ORF">SEPCBS57363_006366</name>
</gene>
<evidence type="ECO:0000313" key="1">
    <source>
        <dbReference type="EMBL" id="CAK7274832.1"/>
    </source>
</evidence>
<sequence length="133" mass="14541">MELVEGVTLAELWLRTGLTDDAQTTIMADLHDAVTQLRSLPPPTQEDILASASTKEGLTDGRIGPETYGPFASHDAFHEFLRGGIPIETTQRTYGDAVFQAHSKHYKTYFTHADLAPATLSLKMGALLLLWTG</sequence>
<organism evidence="1 2">
    <name type="scientific">Sporothrix epigloea</name>
    <dbReference type="NCBI Taxonomy" id="1892477"/>
    <lineage>
        <taxon>Eukaryota</taxon>
        <taxon>Fungi</taxon>
        <taxon>Dikarya</taxon>
        <taxon>Ascomycota</taxon>
        <taxon>Pezizomycotina</taxon>
        <taxon>Sordariomycetes</taxon>
        <taxon>Sordariomycetidae</taxon>
        <taxon>Ophiostomatales</taxon>
        <taxon>Ophiostomataceae</taxon>
        <taxon>Sporothrix</taxon>
    </lineage>
</organism>
<proteinExistence type="predicted"/>
<feature type="non-terminal residue" evidence="1">
    <location>
        <position position="133"/>
    </location>
</feature>
<evidence type="ECO:0000313" key="2">
    <source>
        <dbReference type="Proteomes" id="UP001642501"/>
    </source>
</evidence>
<dbReference type="EMBL" id="CAWUOM010000185">
    <property type="protein sequence ID" value="CAK7274832.1"/>
    <property type="molecule type" value="Genomic_DNA"/>
</dbReference>
<dbReference type="Proteomes" id="UP001642501">
    <property type="component" value="Unassembled WGS sequence"/>
</dbReference>
<accession>A0ABP0E6U5</accession>